<organism evidence="3 4">
    <name type="scientific">Streptomyces yokosukanensis</name>
    <dbReference type="NCBI Taxonomy" id="67386"/>
    <lineage>
        <taxon>Bacteria</taxon>
        <taxon>Bacillati</taxon>
        <taxon>Actinomycetota</taxon>
        <taxon>Actinomycetes</taxon>
        <taxon>Kitasatosporales</taxon>
        <taxon>Streptomycetaceae</taxon>
        <taxon>Streptomyces</taxon>
    </lineage>
</organism>
<dbReference type="STRING" id="67386.AQI95_11765"/>
<evidence type="ECO:0000313" key="4">
    <source>
        <dbReference type="Proteomes" id="UP000053127"/>
    </source>
</evidence>
<dbReference type="EMBL" id="LMWN01000014">
    <property type="protein sequence ID" value="KUN06999.1"/>
    <property type="molecule type" value="Genomic_DNA"/>
</dbReference>
<dbReference type="OrthoDB" id="4215223at2"/>
<keyword evidence="2" id="KW-0812">Transmembrane</keyword>
<feature type="transmembrane region" description="Helical" evidence="2">
    <location>
        <begin position="154"/>
        <end position="173"/>
    </location>
</feature>
<feature type="transmembrane region" description="Helical" evidence="2">
    <location>
        <begin position="219"/>
        <end position="238"/>
    </location>
</feature>
<sequence>MPTALILVSVLLQALADGFLSGRLGFGGSLQFSCIAFVTATVACGALHAARRTRTARRTAPRGPGTVRLMALMNLATAVTFLGFYISLAWVPAALASSVQSGVGPLAVICTGLVRGEGRPGPGRVAAALGLLVLSGAIALRLDGRAGALDGATLGGTALVALSGVSAALLARLSRQLGQAGAEPTWVMTHRFHLTYVCAGALLLLGAGGTASAGPPLPLMALTALGAVALPLLLLQFGLQRAEPLSAMVLLSTLPGLVYLSQAVFGGTLDPVTCALIALLIAVAVLAARPDRPTAAPVDSGDPADRAETRSRQSASLTSSPPA</sequence>
<dbReference type="AlphaFoldDB" id="A0A124HGG8"/>
<feature type="compositionally biased region" description="Polar residues" evidence="1">
    <location>
        <begin position="312"/>
        <end position="323"/>
    </location>
</feature>
<keyword evidence="2" id="KW-1133">Transmembrane helix</keyword>
<reference evidence="3 4" key="1">
    <citation type="submission" date="2015-10" db="EMBL/GenBank/DDBJ databases">
        <title>Draft genome sequence of Streptomyces yokosukanensis DSM 40224, type strain for the species Streptomyces yokosukanensis.</title>
        <authorList>
            <person name="Ruckert C."/>
            <person name="Winkler A."/>
            <person name="Kalinowski J."/>
            <person name="Kampfer P."/>
            <person name="Glaeser S."/>
        </authorList>
    </citation>
    <scope>NUCLEOTIDE SEQUENCE [LARGE SCALE GENOMIC DNA]</scope>
    <source>
        <strain evidence="3 4">DSM 40224</strain>
    </source>
</reference>
<feature type="transmembrane region" description="Helical" evidence="2">
    <location>
        <begin position="69"/>
        <end position="88"/>
    </location>
</feature>
<comment type="caution">
    <text evidence="3">The sequence shown here is derived from an EMBL/GenBank/DDBJ whole genome shotgun (WGS) entry which is preliminary data.</text>
</comment>
<name>A0A124HGG8_9ACTN</name>
<feature type="transmembrane region" description="Helical" evidence="2">
    <location>
        <begin position="194"/>
        <end position="213"/>
    </location>
</feature>
<gene>
    <name evidence="3" type="ORF">AQI95_11765</name>
</gene>
<evidence type="ECO:0008006" key="5">
    <source>
        <dbReference type="Google" id="ProtNLM"/>
    </source>
</evidence>
<feature type="transmembrane region" description="Helical" evidence="2">
    <location>
        <begin position="268"/>
        <end position="288"/>
    </location>
</feature>
<keyword evidence="2" id="KW-0472">Membrane</keyword>
<feature type="transmembrane region" description="Helical" evidence="2">
    <location>
        <begin position="245"/>
        <end position="262"/>
    </location>
</feature>
<feature type="transmembrane region" description="Helical" evidence="2">
    <location>
        <begin position="26"/>
        <end position="48"/>
    </location>
</feature>
<evidence type="ECO:0000313" key="3">
    <source>
        <dbReference type="EMBL" id="KUN06999.1"/>
    </source>
</evidence>
<feature type="region of interest" description="Disordered" evidence="1">
    <location>
        <begin position="292"/>
        <end position="323"/>
    </location>
</feature>
<protein>
    <recommendedName>
        <fullName evidence="5">EamA domain-containing protein</fullName>
    </recommendedName>
</protein>
<proteinExistence type="predicted"/>
<dbReference type="RefSeq" id="WP_067121150.1">
    <property type="nucleotide sequence ID" value="NZ_JBFACD010000074.1"/>
</dbReference>
<dbReference type="Proteomes" id="UP000053127">
    <property type="component" value="Unassembled WGS sequence"/>
</dbReference>
<evidence type="ECO:0000256" key="2">
    <source>
        <dbReference type="SAM" id="Phobius"/>
    </source>
</evidence>
<evidence type="ECO:0000256" key="1">
    <source>
        <dbReference type="SAM" id="MobiDB-lite"/>
    </source>
</evidence>
<keyword evidence="4" id="KW-1185">Reference proteome</keyword>
<accession>A0A124HGG8</accession>